<proteinExistence type="predicted"/>
<accession>X1SHP2</accession>
<feature type="non-terminal residue" evidence="1">
    <location>
        <position position="256"/>
    </location>
</feature>
<dbReference type="EMBL" id="BARW01015247">
    <property type="protein sequence ID" value="GAI92517.1"/>
    <property type="molecule type" value="Genomic_DNA"/>
</dbReference>
<protein>
    <submittedName>
        <fullName evidence="1">Uncharacterized protein</fullName>
    </submittedName>
</protein>
<evidence type="ECO:0000313" key="1">
    <source>
        <dbReference type="EMBL" id="GAI92517.1"/>
    </source>
</evidence>
<reference evidence="1" key="1">
    <citation type="journal article" date="2014" name="Front. Microbiol.">
        <title>High frequency of phylogenetically diverse reductive dehalogenase-homologous genes in deep subseafloor sedimentary metagenomes.</title>
        <authorList>
            <person name="Kawai M."/>
            <person name="Futagami T."/>
            <person name="Toyoda A."/>
            <person name="Takaki Y."/>
            <person name="Nishi S."/>
            <person name="Hori S."/>
            <person name="Arai W."/>
            <person name="Tsubouchi T."/>
            <person name="Morono Y."/>
            <person name="Uchiyama I."/>
            <person name="Ito T."/>
            <person name="Fujiyama A."/>
            <person name="Inagaki F."/>
            <person name="Takami H."/>
        </authorList>
    </citation>
    <scope>NUCLEOTIDE SEQUENCE</scope>
    <source>
        <strain evidence="1">Expedition CK06-06</strain>
    </source>
</reference>
<gene>
    <name evidence="1" type="ORF">S12H4_26804</name>
</gene>
<name>X1SHP2_9ZZZZ</name>
<comment type="caution">
    <text evidence="1">The sequence shown here is derived from an EMBL/GenBank/DDBJ whole genome shotgun (WGS) entry which is preliminary data.</text>
</comment>
<organism evidence="1">
    <name type="scientific">marine sediment metagenome</name>
    <dbReference type="NCBI Taxonomy" id="412755"/>
    <lineage>
        <taxon>unclassified sequences</taxon>
        <taxon>metagenomes</taxon>
        <taxon>ecological metagenomes</taxon>
    </lineage>
</organism>
<dbReference type="AlphaFoldDB" id="X1SHP2"/>
<sequence>MKSRKIFDQAKKSCRGWAVLRWTNRVGAAAPPDLVGFELDCDVGGIPEVAVFVNLWAVIEGPHLHEQIIGGNTFARNKSGNYARARTKPVNPRSDLQSEARVRIQTLAEYWHSAVMSNEERGAWEAYAAAVGWTNKLGETIHLSGYNHFIRSNASLLAAGGAIVEPGPEEQALPEADETLAVAGDNGTQFLTVAFDIAKLWALETGGYLLVEMSMPQLHTRNSAGSHWRVAAAIAGIDTTGVSSPQNILAPFTLTT</sequence>